<keyword evidence="5" id="KW-0472">Membrane</keyword>
<gene>
    <name evidence="7" type="ORF">UFOPK1440_00652</name>
    <name evidence="8" type="ORF">UFOPK1946_01086</name>
</gene>
<evidence type="ECO:0000259" key="6">
    <source>
        <dbReference type="Pfam" id="PF02518"/>
    </source>
</evidence>
<organism evidence="7">
    <name type="scientific">freshwater metagenome</name>
    <dbReference type="NCBI Taxonomy" id="449393"/>
    <lineage>
        <taxon>unclassified sequences</taxon>
        <taxon>metagenomes</taxon>
        <taxon>ecological metagenomes</taxon>
    </lineage>
</organism>
<feature type="transmembrane region" description="Helical" evidence="5">
    <location>
        <begin position="117"/>
        <end position="140"/>
    </location>
</feature>
<comment type="catalytic activity">
    <reaction evidence="1">
        <text>ATP + protein L-histidine = ADP + protein N-phospho-L-histidine.</text>
        <dbReference type="EC" id="2.7.13.3"/>
    </reaction>
</comment>
<dbReference type="Gene3D" id="3.30.565.10">
    <property type="entry name" value="Histidine kinase-like ATPase, C-terminal domain"/>
    <property type="match status" value="1"/>
</dbReference>
<keyword evidence="4" id="KW-0418">Kinase</keyword>
<keyword evidence="3" id="KW-0808">Transferase</keyword>
<sequence length="364" mass="41437">MRDKFLKFKEFLGPYDYRAGFIYFTILIFNLSNLRSFTFNYEFGWARIEFFLLGLMTYMILGLPLYLSLRLLQLFWRGKPKVFKLYLLELLGGSLITLISIKAGQEFLIPLLKTENFLMSGVFLGELITRFIFALFYVAITHNRLRALAYQLDMSTQLNKQLKNRYSQLIDSDEEIRSNASQLLHDRIQSKLMLSAAKLTRISGMLTEEGKLGIQPVIKELEHIRSIEVREVSQLLSPNLAGEGLIGACENLCREYQPEVEFIFDISQEVEEIEEEKKLGLYRIIEQAVINSIKHGPALKVTISVRRTSKDGLILEIADDGPGSKTLKPSTGTIVIDAWISKLGGRKEIKSASGAGYSLQVFIP</sequence>
<evidence type="ECO:0000313" key="8">
    <source>
        <dbReference type="EMBL" id="CAB4630280.1"/>
    </source>
</evidence>
<dbReference type="InterPro" id="IPR050482">
    <property type="entry name" value="Sensor_HK_TwoCompSys"/>
</dbReference>
<dbReference type="PANTHER" id="PTHR24421">
    <property type="entry name" value="NITRATE/NITRITE SENSOR PROTEIN NARX-RELATED"/>
    <property type="match status" value="1"/>
</dbReference>
<feature type="transmembrane region" description="Helical" evidence="5">
    <location>
        <begin position="21"/>
        <end position="38"/>
    </location>
</feature>
<protein>
    <recommendedName>
        <fullName evidence="2">histidine kinase</fullName>
        <ecNumber evidence="2">2.7.13.3</ecNumber>
    </recommendedName>
</protein>
<accession>A0A6J6C160</accession>
<evidence type="ECO:0000256" key="2">
    <source>
        <dbReference type="ARBA" id="ARBA00012438"/>
    </source>
</evidence>
<dbReference type="GO" id="GO:0004673">
    <property type="term" value="F:protein histidine kinase activity"/>
    <property type="evidence" value="ECO:0007669"/>
    <property type="project" value="UniProtKB-EC"/>
</dbReference>
<evidence type="ECO:0000256" key="4">
    <source>
        <dbReference type="ARBA" id="ARBA00022777"/>
    </source>
</evidence>
<dbReference type="EC" id="2.7.13.3" evidence="2"/>
<proteinExistence type="predicted"/>
<feature type="transmembrane region" description="Helical" evidence="5">
    <location>
        <begin position="85"/>
        <end position="105"/>
    </location>
</feature>
<dbReference type="InterPro" id="IPR003594">
    <property type="entry name" value="HATPase_dom"/>
</dbReference>
<keyword evidence="5" id="KW-0812">Transmembrane</keyword>
<dbReference type="EMBL" id="CAEZVG010000084">
    <property type="protein sequence ID" value="CAB4630280.1"/>
    <property type="molecule type" value="Genomic_DNA"/>
</dbReference>
<dbReference type="Pfam" id="PF02518">
    <property type="entry name" value="HATPase_c"/>
    <property type="match status" value="1"/>
</dbReference>
<dbReference type="GO" id="GO:0000160">
    <property type="term" value="P:phosphorelay signal transduction system"/>
    <property type="evidence" value="ECO:0007669"/>
    <property type="project" value="UniProtKB-KW"/>
</dbReference>
<dbReference type="SUPFAM" id="SSF55874">
    <property type="entry name" value="ATPase domain of HSP90 chaperone/DNA topoisomerase II/histidine kinase"/>
    <property type="match status" value="1"/>
</dbReference>
<feature type="domain" description="Histidine kinase/HSP90-like ATPase" evidence="6">
    <location>
        <begin position="278"/>
        <end position="326"/>
    </location>
</feature>
<dbReference type="EMBL" id="CAEZSP010000027">
    <property type="protein sequence ID" value="CAB4544058.1"/>
    <property type="molecule type" value="Genomic_DNA"/>
</dbReference>
<dbReference type="InterPro" id="IPR036890">
    <property type="entry name" value="HATPase_C_sf"/>
</dbReference>
<evidence type="ECO:0000256" key="1">
    <source>
        <dbReference type="ARBA" id="ARBA00000085"/>
    </source>
</evidence>
<dbReference type="PANTHER" id="PTHR24421:SF10">
    <property type="entry name" value="NITRATE_NITRITE SENSOR PROTEIN NARQ"/>
    <property type="match status" value="1"/>
</dbReference>
<feature type="transmembrane region" description="Helical" evidence="5">
    <location>
        <begin position="50"/>
        <end position="73"/>
    </location>
</feature>
<reference evidence="7" key="1">
    <citation type="submission" date="2020-05" db="EMBL/GenBank/DDBJ databases">
        <authorList>
            <person name="Chiriac C."/>
            <person name="Salcher M."/>
            <person name="Ghai R."/>
            <person name="Kavagutti S V."/>
        </authorList>
    </citation>
    <scope>NUCLEOTIDE SEQUENCE</scope>
</reference>
<name>A0A6J6C160_9ZZZZ</name>
<evidence type="ECO:0000256" key="3">
    <source>
        <dbReference type="ARBA" id="ARBA00022679"/>
    </source>
</evidence>
<evidence type="ECO:0000256" key="5">
    <source>
        <dbReference type="SAM" id="Phobius"/>
    </source>
</evidence>
<dbReference type="CDD" id="cd16917">
    <property type="entry name" value="HATPase_UhpB-NarQ-NarX-like"/>
    <property type="match status" value="1"/>
</dbReference>
<keyword evidence="5" id="KW-1133">Transmembrane helix</keyword>
<evidence type="ECO:0000313" key="7">
    <source>
        <dbReference type="EMBL" id="CAB4544058.1"/>
    </source>
</evidence>
<dbReference type="AlphaFoldDB" id="A0A6J6C160"/>